<dbReference type="EMBL" id="CP017634">
    <property type="protein sequence ID" value="ATW26416.1"/>
    <property type="molecule type" value="Genomic_DNA"/>
</dbReference>
<keyword evidence="2" id="KW-1185">Reference proteome</keyword>
<dbReference type="KEGG" id="fwa:DCMF_18125"/>
<proteinExistence type="predicted"/>
<accession>A0A3G1KVF5</accession>
<sequence length="109" mass="12241">MRLIARIPTQDQVGFLVDSLKKIGFDRRDMIISNMGEEEKWSRPEQAAEEVSFIKTERDGLWEIGAFAEGIKGLKGKEGILVAVKTPKHNTDIVRNIMEQSGAAEIIQD</sequence>
<name>A0A3G1KVF5_FORW1</name>
<dbReference type="OrthoDB" id="1957466at2"/>
<organism evidence="1 2">
    <name type="scientific">Formimonas warabiya</name>
    <dbReference type="NCBI Taxonomy" id="1761012"/>
    <lineage>
        <taxon>Bacteria</taxon>
        <taxon>Bacillati</taxon>
        <taxon>Bacillota</taxon>
        <taxon>Clostridia</taxon>
        <taxon>Eubacteriales</taxon>
        <taxon>Peptococcaceae</taxon>
        <taxon>Candidatus Formimonas</taxon>
    </lineage>
</organism>
<reference evidence="1 2" key="1">
    <citation type="submission" date="2016-10" db="EMBL/GenBank/DDBJ databases">
        <title>Complete Genome Sequence of Peptococcaceae strain DCMF.</title>
        <authorList>
            <person name="Edwards R.J."/>
            <person name="Holland S.I."/>
            <person name="Deshpande N.P."/>
            <person name="Wong Y.K."/>
            <person name="Ertan H."/>
            <person name="Manefield M."/>
            <person name="Russell T.L."/>
            <person name="Lee M.J."/>
        </authorList>
    </citation>
    <scope>NUCLEOTIDE SEQUENCE [LARGE SCALE GENOMIC DNA]</scope>
    <source>
        <strain evidence="1 2">DCMF</strain>
    </source>
</reference>
<protein>
    <submittedName>
        <fullName evidence="1">Uncharacterized protein</fullName>
    </submittedName>
</protein>
<dbReference type="Proteomes" id="UP000323521">
    <property type="component" value="Chromosome"/>
</dbReference>
<evidence type="ECO:0000313" key="1">
    <source>
        <dbReference type="EMBL" id="ATW26416.1"/>
    </source>
</evidence>
<dbReference type="AlphaFoldDB" id="A0A3G1KVF5"/>
<evidence type="ECO:0000313" key="2">
    <source>
        <dbReference type="Proteomes" id="UP000323521"/>
    </source>
</evidence>
<dbReference type="RefSeq" id="WP_148135726.1">
    <property type="nucleotide sequence ID" value="NZ_CP017634.1"/>
</dbReference>
<gene>
    <name evidence="1" type="ORF">DCMF_18125</name>
</gene>